<dbReference type="HAMAP" id="MF_00402">
    <property type="entry name" value="Ribosomal_bL19"/>
    <property type="match status" value="1"/>
</dbReference>
<gene>
    <name evidence="5" type="primary">rplS</name>
    <name evidence="8" type="ORF">A11Q_1259</name>
</gene>
<dbReference type="PANTHER" id="PTHR15680:SF9">
    <property type="entry name" value="LARGE RIBOSOMAL SUBUNIT PROTEIN BL19M"/>
    <property type="match status" value="1"/>
</dbReference>
<dbReference type="PROSITE" id="PS01015">
    <property type="entry name" value="RIBOSOMAL_L19"/>
    <property type="match status" value="1"/>
</dbReference>
<dbReference type="Gene3D" id="2.30.30.790">
    <property type="match status" value="1"/>
</dbReference>
<evidence type="ECO:0000256" key="7">
    <source>
        <dbReference type="SAM" id="MobiDB-lite"/>
    </source>
</evidence>
<dbReference type="NCBIfam" id="TIGR01024">
    <property type="entry name" value="rplS_bact"/>
    <property type="match status" value="1"/>
</dbReference>
<dbReference type="RefSeq" id="WP_015469965.1">
    <property type="nucleotide sequence ID" value="NC_020813.1"/>
</dbReference>
<proteinExistence type="inferred from homology"/>
<organism evidence="8 9">
    <name type="scientific">Pseudobdellovibrio exovorus JSS</name>
    <dbReference type="NCBI Taxonomy" id="1184267"/>
    <lineage>
        <taxon>Bacteria</taxon>
        <taxon>Pseudomonadati</taxon>
        <taxon>Bdellovibrionota</taxon>
        <taxon>Bdellovibrionia</taxon>
        <taxon>Bdellovibrionales</taxon>
        <taxon>Pseudobdellovibrionaceae</taxon>
        <taxon>Pseudobdellovibrio</taxon>
    </lineage>
</organism>
<evidence type="ECO:0000256" key="2">
    <source>
        <dbReference type="ARBA" id="ARBA00022980"/>
    </source>
</evidence>
<dbReference type="PIRSF" id="PIRSF002191">
    <property type="entry name" value="Ribosomal_L19"/>
    <property type="match status" value="1"/>
</dbReference>
<dbReference type="HOGENOM" id="CLU_103507_2_0_7"/>
<name>M4VAK2_9BACT</name>
<comment type="function">
    <text evidence="5 6">This protein is located at the 30S-50S ribosomal subunit interface and may play a role in the structure and function of the aminoacyl-tRNA binding site.</text>
</comment>
<evidence type="ECO:0000256" key="3">
    <source>
        <dbReference type="ARBA" id="ARBA00023274"/>
    </source>
</evidence>
<feature type="compositionally biased region" description="Basic residues" evidence="7">
    <location>
        <begin position="1"/>
        <end position="16"/>
    </location>
</feature>
<dbReference type="GO" id="GO:0022625">
    <property type="term" value="C:cytosolic large ribosomal subunit"/>
    <property type="evidence" value="ECO:0007669"/>
    <property type="project" value="TreeGrafter"/>
</dbReference>
<sequence length="145" mass="15935">MAKAKATKTTKARTKKTTASSFTGKETNLVKRVTTRKVSPKIAAFSPGDTVNVYVKVVEGEKERVQLYKGVVTKIQGHAHKTFTVRKISAGVGVERTFPFRSPAIESVELVSHGKVRRAKLYYLRDLDGKAARIESELATPDSAE</sequence>
<dbReference type="eggNOG" id="COG0335">
    <property type="taxonomic scope" value="Bacteria"/>
</dbReference>
<evidence type="ECO:0000256" key="4">
    <source>
        <dbReference type="ARBA" id="ARBA00035171"/>
    </source>
</evidence>
<evidence type="ECO:0000256" key="6">
    <source>
        <dbReference type="RuleBase" id="RU000559"/>
    </source>
</evidence>
<comment type="similarity">
    <text evidence="1 5 6">Belongs to the bacterial ribosomal protein bL19 family.</text>
</comment>
<dbReference type="Pfam" id="PF01245">
    <property type="entry name" value="Ribosomal_L19"/>
    <property type="match status" value="1"/>
</dbReference>
<feature type="region of interest" description="Disordered" evidence="7">
    <location>
        <begin position="1"/>
        <end position="23"/>
    </location>
</feature>
<reference evidence="8 9" key="1">
    <citation type="journal article" date="2013" name="ISME J.">
        <title>By their genes ye shall know them: genomic signatures of predatory bacteria.</title>
        <authorList>
            <person name="Pasternak Z."/>
            <person name="Pietrokovski S."/>
            <person name="Rotem O."/>
            <person name="Gophna U."/>
            <person name="Lurie-Weinberger M.N."/>
            <person name="Jurkevitch E."/>
        </authorList>
    </citation>
    <scope>NUCLEOTIDE SEQUENCE [LARGE SCALE GENOMIC DNA]</scope>
    <source>
        <strain evidence="8 9">JSS</strain>
    </source>
</reference>
<dbReference type="EMBL" id="CP003537">
    <property type="protein sequence ID" value="AGH95475.1"/>
    <property type="molecule type" value="Genomic_DNA"/>
</dbReference>
<dbReference type="STRING" id="1184267.A11Q_1259"/>
<dbReference type="PRINTS" id="PR00061">
    <property type="entry name" value="RIBOSOMALL19"/>
</dbReference>
<dbReference type="GO" id="GO:0006412">
    <property type="term" value="P:translation"/>
    <property type="evidence" value="ECO:0007669"/>
    <property type="project" value="UniProtKB-UniRule"/>
</dbReference>
<accession>M4VAK2</accession>
<dbReference type="InterPro" id="IPR018257">
    <property type="entry name" value="Ribosomal_bL19_CS"/>
</dbReference>
<dbReference type="InterPro" id="IPR008991">
    <property type="entry name" value="Translation_prot_SH3-like_sf"/>
</dbReference>
<dbReference type="PANTHER" id="PTHR15680">
    <property type="entry name" value="RIBOSOMAL PROTEIN L19"/>
    <property type="match status" value="1"/>
</dbReference>
<dbReference type="AlphaFoldDB" id="M4VAK2"/>
<evidence type="ECO:0000256" key="5">
    <source>
        <dbReference type="HAMAP-Rule" id="MF_00402"/>
    </source>
</evidence>
<dbReference type="InterPro" id="IPR001857">
    <property type="entry name" value="Ribosomal_bL19"/>
</dbReference>
<protein>
    <recommendedName>
        <fullName evidence="4 5">Large ribosomal subunit protein bL19</fullName>
    </recommendedName>
</protein>
<keyword evidence="3 5" id="KW-0687">Ribonucleoprotein</keyword>
<dbReference type="OrthoDB" id="5294562at2"/>
<evidence type="ECO:0000313" key="9">
    <source>
        <dbReference type="Proteomes" id="UP000012040"/>
    </source>
</evidence>
<evidence type="ECO:0000313" key="8">
    <source>
        <dbReference type="EMBL" id="AGH95475.1"/>
    </source>
</evidence>
<keyword evidence="9" id="KW-1185">Reference proteome</keyword>
<dbReference type="SUPFAM" id="SSF50104">
    <property type="entry name" value="Translation proteins SH3-like domain"/>
    <property type="match status" value="1"/>
</dbReference>
<dbReference type="InterPro" id="IPR038657">
    <property type="entry name" value="Ribosomal_bL19_sf"/>
</dbReference>
<dbReference type="Proteomes" id="UP000012040">
    <property type="component" value="Chromosome"/>
</dbReference>
<dbReference type="PATRIC" id="fig|1184267.3.peg.1276"/>
<evidence type="ECO:0000256" key="1">
    <source>
        <dbReference type="ARBA" id="ARBA00005781"/>
    </source>
</evidence>
<dbReference type="KEGG" id="bex:A11Q_1259"/>
<keyword evidence="2 5" id="KW-0689">Ribosomal protein</keyword>
<dbReference type="GO" id="GO:0003735">
    <property type="term" value="F:structural constituent of ribosome"/>
    <property type="evidence" value="ECO:0007669"/>
    <property type="project" value="InterPro"/>
</dbReference>